<evidence type="ECO:0000256" key="1">
    <source>
        <dbReference type="SAM" id="MobiDB-lite"/>
    </source>
</evidence>
<dbReference type="AlphaFoldDB" id="E6PHU9"/>
<feature type="region of interest" description="Disordered" evidence="1">
    <location>
        <begin position="56"/>
        <end position="80"/>
    </location>
</feature>
<gene>
    <name evidence="2" type="ORF">CARN1_0517</name>
</gene>
<protein>
    <submittedName>
        <fullName evidence="2">Uncharacterized protein</fullName>
    </submittedName>
</protein>
<accession>E6PHU9</accession>
<dbReference type="SUPFAM" id="SSF56399">
    <property type="entry name" value="ADP-ribosylation"/>
    <property type="match status" value="1"/>
</dbReference>
<sequence>MLGFHGCDKSVGEALLAGEKFKQSANVYDWLGSGIYFWESDPRRGLEWAVERSKRPGGSRIKEPFVGKDATDERGQRCAP</sequence>
<dbReference type="EMBL" id="CABL01000019">
    <property type="protein sequence ID" value="CBH76037.1"/>
    <property type="molecule type" value="Genomic_DNA"/>
</dbReference>
<reference evidence="2" key="1">
    <citation type="submission" date="2009-10" db="EMBL/GenBank/DDBJ databases">
        <title>Diversity of trophic interactions inside an arsenic-rich microbial ecosystem.</title>
        <authorList>
            <person name="Bertin P.N."/>
            <person name="Heinrich-Salmeron A."/>
            <person name="Pelletier E."/>
            <person name="Goulhen-Chollet F."/>
            <person name="Arsene-Ploetze F."/>
            <person name="Gallien S."/>
            <person name="Calteau A."/>
            <person name="Vallenet D."/>
            <person name="Casiot C."/>
            <person name="Chane-Woon-Ming B."/>
            <person name="Giloteaux L."/>
            <person name="Barakat M."/>
            <person name="Bonnefoy V."/>
            <person name="Bruneel O."/>
            <person name="Chandler M."/>
            <person name="Cleiss J."/>
            <person name="Duran R."/>
            <person name="Elbaz-Poulichet F."/>
            <person name="Fonknechten N."/>
            <person name="Lauga B."/>
            <person name="Mornico D."/>
            <person name="Ortet P."/>
            <person name="Schaeffer C."/>
            <person name="Siguier P."/>
            <person name="Alexander Thil Smith A."/>
            <person name="Van Dorsselaer A."/>
            <person name="Weissenbach J."/>
            <person name="Medigue C."/>
            <person name="Le Paslier D."/>
        </authorList>
    </citation>
    <scope>NUCLEOTIDE SEQUENCE</scope>
</reference>
<proteinExistence type="predicted"/>
<comment type="caution">
    <text evidence="2">The sequence shown here is derived from an EMBL/GenBank/DDBJ whole genome shotgun (WGS) entry which is preliminary data.</text>
</comment>
<evidence type="ECO:0000313" key="2">
    <source>
        <dbReference type="EMBL" id="CBH76037.1"/>
    </source>
</evidence>
<organism evidence="2">
    <name type="scientific">mine drainage metagenome</name>
    <dbReference type="NCBI Taxonomy" id="410659"/>
    <lineage>
        <taxon>unclassified sequences</taxon>
        <taxon>metagenomes</taxon>
        <taxon>ecological metagenomes</taxon>
    </lineage>
</organism>
<name>E6PHU9_9ZZZZ</name>